<dbReference type="GO" id="GO:0022857">
    <property type="term" value="F:transmembrane transporter activity"/>
    <property type="evidence" value="ECO:0007669"/>
    <property type="project" value="TreeGrafter"/>
</dbReference>
<dbReference type="PANTHER" id="PTHR23507:SF1">
    <property type="entry name" value="FI18259P1-RELATED"/>
    <property type="match status" value="1"/>
</dbReference>
<dbReference type="Gene3D" id="1.20.1250.20">
    <property type="entry name" value="MFS general substrate transporter like domains"/>
    <property type="match status" value="1"/>
</dbReference>
<accession>A0A812W4P3</accession>
<comment type="caution">
    <text evidence="7">The sequence shown here is derived from an EMBL/GenBank/DDBJ whole genome shotgun (WGS) entry which is preliminary data.</text>
</comment>
<evidence type="ECO:0000256" key="6">
    <source>
        <dbReference type="SAM" id="Phobius"/>
    </source>
</evidence>
<feature type="region of interest" description="Disordered" evidence="5">
    <location>
        <begin position="289"/>
        <end position="310"/>
    </location>
</feature>
<evidence type="ECO:0000256" key="4">
    <source>
        <dbReference type="ARBA" id="ARBA00023136"/>
    </source>
</evidence>
<proteinExistence type="predicted"/>
<dbReference type="OrthoDB" id="196650at2759"/>
<feature type="transmembrane region" description="Helical" evidence="6">
    <location>
        <begin position="185"/>
        <end position="205"/>
    </location>
</feature>
<evidence type="ECO:0000256" key="2">
    <source>
        <dbReference type="ARBA" id="ARBA00022692"/>
    </source>
</evidence>
<dbReference type="SUPFAM" id="SSF103473">
    <property type="entry name" value="MFS general substrate transporter"/>
    <property type="match status" value="1"/>
</dbReference>
<dbReference type="PANTHER" id="PTHR23507">
    <property type="entry name" value="ZGC:174356"/>
    <property type="match status" value="1"/>
</dbReference>
<dbReference type="GO" id="GO:0016020">
    <property type="term" value="C:membrane"/>
    <property type="evidence" value="ECO:0007669"/>
    <property type="project" value="UniProtKB-SubCell"/>
</dbReference>
<organism evidence="7 8">
    <name type="scientific">Symbiodinium pilosum</name>
    <name type="common">Dinoflagellate</name>
    <dbReference type="NCBI Taxonomy" id="2952"/>
    <lineage>
        <taxon>Eukaryota</taxon>
        <taxon>Sar</taxon>
        <taxon>Alveolata</taxon>
        <taxon>Dinophyceae</taxon>
        <taxon>Suessiales</taxon>
        <taxon>Symbiodiniaceae</taxon>
        <taxon>Symbiodinium</taxon>
    </lineage>
</organism>
<feature type="transmembrane region" description="Helical" evidence="6">
    <location>
        <begin position="256"/>
        <end position="276"/>
    </location>
</feature>
<reference evidence="7" key="1">
    <citation type="submission" date="2021-02" db="EMBL/GenBank/DDBJ databases">
        <authorList>
            <person name="Dougan E. K."/>
            <person name="Rhodes N."/>
            <person name="Thang M."/>
            <person name="Chan C."/>
        </authorList>
    </citation>
    <scope>NUCLEOTIDE SEQUENCE</scope>
</reference>
<sequence>MASWHHWQRTQGDRVRVVRLEKWFALRFAELVEFVAANRSEANLTATALNMSVTCKMSALVLATQSQLPEPLDESQDLRPQAAPPFPGPSAWSPRAALQIAVLGSFVGVGESEFTTQYTKDRLGITAPQRAGLRLCNVTVALFANTVLVRVLRDCMTVKLQVVLCCVVGVVSHVLYMIARSATAIYPANLVGAFGVLIGVYVNTLNANVAVASGLPLGAMMGLFSTASQLGILIGPPIFSSIFIVSMKDIFWGHPFPQLAFCVGLLVNLINMKLLLGIPEAAYEGKKPIPSEVAQDPRDPASPTRPTSLP</sequence>
<protein>
    <submittedName>
        <fullName evidence="7">Uncharacterized protein</fullName>
    </submittedName>
</protein>
<evidence type="ECO:0000256" key="1">
    <source>
        <dbReference type="ARBA" id="ARBA00004141"/>
    </source>
</evidence>
<feature type="transmembrane region" description="Helical" evidence="6">
    <location>
        <begin position="217"/>
        <end position="244"/>
    </location>
</feature>
<dbReference type="EMBL" id="CAJNIZ010043227">
    <property type="protein sequence ID" value="CAE7654301.1"/>
    <property type="molecule type" value="Genomic_DNA"/>
</dbReference>
<gene>
    <name evidence="7" type="ORF">SPIL2461_LOCUS17534</name>
</gene>
<keyword evidence="4 6" id="KW-0472">Membrane</keyword>
<dbReference type="Proteomes" id="UP000649617">
    <property type="component" value="Unassembled WGS sequence"/>
</dbReference>
<keyword evidence="3 6" id="KW-1133">Transmembrane helix</keyword>
<dbReference type="AlphaFoldDB" id="A0A812W4P3"/>
<feature type="compositionally biased region" description="Basic and acidic residues" evidence="5">
    <location>
        <begin position="289"/>
        <end position="299"/>
    </location>
</feature>
<evidence type="ECO:0000256" key="3">
    <source>
        <dbReference type="ARBA" id="ARBA00022989"/>
    </source>
</evidence>
<evidence type="ECO:0000256" key="5">
    <source>
        <dbReference type="SAM" id="MobiDB-lite"/>
    </source>
</evidence>
<evidence type="ECO:0000313" key="8">
    <source>
        <dbReference type="Proteomes" id="UP000649617"/>
    </source>
</evidence>
<dbReference type="InterPro" id="IPR036259">
    <property type="entry name" value="MFS_trans_sf"/>
</dbReference>
<feature type="transmembrane region" description="Helical" evidence="6">
    <location>
        <begin position="160"/>
        <end position="179"/>
    </location>
</feature>
<comment type="subcellular location">
    <subcellularLocation>
        <location evidence="1">Membrane</location>
        <topology evidence="1">Multi-pass membrane protein</topology>
    </subcellularLocation>
</comment>
<keyword evidence="8" id="KW-1185">Reference proteome</keyword>
<keyword evidence="2 6" id="KW-0812">Transmembrane</keyword>
<evidence type="ECO:0000313" key="7">
    <source>
        <dbReference type="EMBL" id="CAE7654301.1"/>
    </source>
</evidence>
<name>A0A812W4P3_SYMPI</name>